<name>A0AAD7DC04_MYCRO</name>
<dbReference type="Proteomes" id="UP001221757">
    <property type="component" value="Unassembled WGS sequence"/>
</dbReference>
<comment type="caution">
    <text evidence="1">The sequence shown here is derived from an EMBL/GenBank/DDBJ whole genome shotgun (WGS) entry which is preliminary data.</text>
</comment>
<dbReference type="AlphaFoldDB" id="A0AAD7DC04"/>
<accession>A0AAD7DC04</accession>
<evidence type="ECO:0000313" key="1">
    <source>
        <dbReference type="EMBL" id="KAJ7687929.1"/>
    </source>
</evidence>
<gene>
    <name evidence="1" type="ORF">B0H17DRAFT_1203287</name>
</gene>
<protein>
    <submittedName>
        <fullName evidence="1">Uncharacterized protein</fullName>
    </submittedName>
</protein>
<keyword evidence="2" id="KW-1185">Reference proteome</keyword>
<sequence>MAASVCLRASSVPVLPGGGTEIMIPMDSVRSPLKSAGVRDKIILDIPLLSIATRTTMLARPCSWRDSQTRRALVRLRYMQHKRVSEPLPVELASTAPTPTDAHHHILFIRSMHALKGACLCSPPDSLIITDSHRDRDPAGAAYDPRLHGHLLRTPWSVSTYLPCSRAWRGSAPPALVAGRRGRVRRGHDPARPSEAIAERTRSDLLRSTGSRGDADGGFNVDTGELVHRYGLRRGGLVLSVPRRKSKFPLRVELPSDSAQAHRLHGLEGRRGRLR</sequence>
<evidence type="ECO:0000313" key="2">
    <source>
        <dbReference type="Proteomes" id="UP001221757"/>
    </source>
</evidence>
<proteinExistence type="predicted"/>
<organism evidence="1 2">
    <name type="scientific">Mycena rosella</name>
    <name type="common">Pink bonnet</name>
    <name type="synonym">Agaricus rosellus</name>
    <dbReference type="NCBI Taxonomy" id="1033263"/>
    <lineage>
        <taxon>Eukaryota</taxon>
        <taxon>Fungi</taxon>
        <taxon>Dikarya</taxon>
        <taxon>Basidiomycota</taxon>
        <taxon>Agaricomycotina</taxon>
        <taxon>Agaricomycetes</taxon>
        <taxon>Agaricomycetidae</taxon>
        <taxon>Agaricales</taxon>
        <taxon>Marasmiineae</taxon>
        <taxon>Mycenaceae</taxon>
        <taxon>Mycena</taxon>
    </lineage>
</organism>
<dbReference type="EMBL" id="JARKIE010000083">
    <property type="protein sequence ID" value="KAJ7687929.1"/>
    <property type="molecule type" value="Genomic_DNA"/>
</dbReference>
<reference evidence="1" key="1">
    <citation type="submission" date="2023-03" db="EMBL/GenBank/DDBJ databases">
        <title>Massive genome expansion in bonnet fungi (Mycena s.s.) driven by repeated elements and novel gene families across ecological guilds.</title>
        <authorList>
            <consortium name="Lawrence Berkeley National Laboratory"/>
            <person name="Harder C.B."/>
            <person name="Miyauchi S."/>
            <person name="Viragh M."/>
            <person name="Kuo A."/>
            <person name="Thoen E."/>
            <person name="Andreopoulos B."/>
            <person name="Lu D."/>
            <person name="Skrede I."/>
            <person name="Drula E."/>
            <person name="Henrissat B."/>
            <person name="Morin E."/>
            <person name="Kohler A."/>
            <person name="Barry K."/>
            <person name="LaButti K."/>
            <person name="Morin E."/>
            <person name="Salamov A."/>
            <person name="Lipzen A."/>
            <person name="Mereny Z."/>
            <person name="Hegedus B."/>
            <person name="Baldrian P."/>
            <person name="Stursova M."/>
            <person name="Weitz H."/>
            <person name="Taylor A."/>
            <person name="Grigoriev I.V."/>
            <person name="Nagy L.G."/>
            <person name="Martin F."/>
            <person name="Kauserud H."/>
        </authorList>
    </citation>
    <scope>NUCLEOTIDE SEQUENCE</scope>
    <source>
        <strain evidence="1">CBHHK067</strain>
    </source>
</reference>